<feature type="compositionally biased region" description="Basic and acidic residues" evidence="1">
    <location>
        <begin position="184"/>
        <end position="193"/>
    </location>
</feature>
<keyword evidence="3" id="KW-1185">Reference proteome</keyword>
<feature type="region of interest" description="Disordered" evidence="1">
    <location>
        <begin position="143"/>
        <end position="219"/>
    </location>
</feature>
<protein>
    <recommendedName>
        <fullName evidence="4">BZIP domain-containing protein</fullName>
    </recommendedName>
</protein>
<comment type="caution">
    <text evidence="2">The sequence shown here is derived from an EMBL/GenBank/DDBJ whole genome shotgun (WGS) entry which is preliminary data.</text>
</comment>
<feature type="region of interest" description="Disordered" evidence="1">
    <location>
        <begin position="1"/>
        <end position="21"/>
    </location>
</feature>
<evidence type="ECO:0000313" key="3">
    <source>
        <dbReference type="Proteomes" id="UP000708208"/>
    </source>
</evidence>
<dbReference type="AlphaFoldDB" id="A0A8J2NSL0"/>
<dbReference type="Proteomes" id="UP000708208">
    <property type="component" value="Unassembled WGS sequence"/>
</dbReference>
<feature type="compositionally biased region" description="Low complexity" evidence="1">
    <location>
        <begin position="155"/>
        <end position="165"/>
    </location>
</feature>
<evidence type="ECO:0008006" key="4">
    <source>
        <dbReference type="Google" id="ProtNLM"/>
    </source>
</evidence>
<evidence type="ECO:0000313" key="2">
    <source>
        <dbReference type="EMBL" id="CAG7679793.1"/>
    </source>
</evidence>
<accession>A0A8J2NSL0</accession>
<sequence>MEGQSQGPALSGTGNKDDFSYANDQDLQEFLFSGSYFIESELLNEPGMELTTQIVVPIEGSDGPDACEPEKSYASMTLMDFDAYANPETLKVQVPIPCPLTSTEAIGTEIKRSPRKCGVQTRQSQELSEFLVLNQDEQCASVKAKPSRGRRQVATKRASSVSSDSSEVRSTKDTVQKDKKRKLHESSDPEAKNARAAKLNRERKKQAMESLQLSNTSLQNDLRAKSEALEDALNENRSLQTKVKMLENKNRAVVGLNRISQSSKELLDSVMPPLLEKFGISNVTCAKWFNEVTTVTPAVEAVADAPTSSYITMHISMENKSVLLDYSPDEPILSDEIPE</sequence>
<feature type="compositionally biased region" description="Basic and acidic residues" evidence="1">
    <location>
        <begin position="166"/>
        <end position="177"/>
    </location>
</feature>
<dbReference type="OrthoDB" id="10683474at2759"/>
<dbReference type="EMBL" id="CAJVCH010015647">
    <property type="protein sequence ID" value="CAG7679793.1"/>
    <property type="molecule type" value="Genomic_DNA"/>
</dbReference>
<feature type="compositionally biased region" description="Basic residues" evidence="1">
    <location>
        <begin position="145"/>
        <end position="154"/>
    </location>
</feature>
<organism evidence="2 3">
    <name type="scientific">Allacma fusca</name>
    <dbReference type="NCBI Taxonomy" id="39272"/>
    <lineage>
        <taxon>Eukaryota</taxon>
        <taxon>Metazoa</taxon>
        <taxon>Ecdysozoa</taxon>
        <taxon>Arthropoda</taxon>
        <taxon>Hexapoda</taxon>
        <taxon>Collembola</taxon>
        <taxon>Symphypleona</taxon>
        <taxon>Sminthuridae</taxon>
        <taxon>Allacma</taxon>
    </lineage>
</organism>
<gene>
    <name evidence="2" type="ORF">AFUS01_LOCUS2703</name>
</gene>
<proteinExistence type="predicted"/>
<feature type="compositionally biased region" description="Polar residues" evidence="1">
    <location>
        <begin position="209"/>
        <end position="219"/>
    </location>
</feature>
<feature type="compositionally biased region" description="Polar residues" evidence="1">
    <location>
        <begin position="1"/>
        <end position="14"/>
    </location>
</feature>
<name>A0A8J2NSL0_9HEXA</name>
<evidence type="ECO:0000256" key="1">
    <source>
        <dbReference type="SAM" id="MobiDB-lite"/>
    </source>
</evidence>
<reference evidence="2" key="1">
    <citation type="submission" date="2021-06" db="EMBL/GenBank/DDBJ databases">
        <authorList>
            <person name="Hodson N. C."/>
            <person name="Mongue J. A."/>
            <person name="Jaron S. K."/>
        </authorList>
    </citation>
    <scope>NUCLEOTIDE SEQUENCE</scope>
</reference>